<dbReference type="GO" id="GO:0046685">
    <property type="term" value="P:response to arsenic-containing substance"/>
    <property type="evidence" value="ECO:0007669"/>
    <property type="project" value="UniProtKB-KW"/>
</dbReference>
<dbReference type="InterPro" id="IPR036196">
    <property type="entry name" value="Ptyr_pPase_sf"/>
</dbReference>
<keyword evidence="1" id="KW-0059">Arsenical resistance</keyword>
<dbReference type="Pfam" id="PF01451">
    <property type="entry name" value="LMWPc"/>
    <property type="match status" value="1"/>
</dbReference>
<keyword evidence="4" id="KW-1185">Reference proteome</keyword>
<gene>
    <name evidence="3" type="ORF">HQ945_11365</name>
</gene>
<dbReference type="InterPro" id="IPR023485">
    <property type="entry name" value="Ptyr_pPase"/>
</dbReference>
<comment type="caution">
    <text evidence="3">The sequence shown here is derived from an EMBL/GenBank/DDBJ whole genome shotgun (WGS) entry which is preliminary data.</text>
</comment>
<sequence length="169" mass="19022">MGDDKVFHVLFLSHRDSVRGVVAETLLNRLGKPHFVAYSAGTDPDVEINPEARELLEQTGFSVEGLRPKHYSEFGLEGARELDFVFTLHDGAHGEAMPEWPGVPVTAHWECPDPLLSEDEPWERKQAFSRMMSELDRRLKIFVNLPLASLDRLSIQHHVDEIGKSVGPA</sequence>
<protein>
    <submittedName>
        <fullName evidence="3">Protein tyrosine phosphatase</fullName>
    </submittedName>
</protein>
<dbReference type="PANTHER" id="PTHR43428:SF1">
    <property type="entry name" value="ARSENATE REDUCTASE"/>
    <property type="match status" value="1"/>
</dbReference>
<dbReference type="Gene3D" id="3.40.50.2300">
    <property type="match status" value="1"/>
</dbReference>
<dbReference type="PANTHER" id="PTHR43428">
    <property type="entry name" value="ARSENATE REDUCTASE"/>
    <property type="match status" value="1"/>
</dbReference>
<evidence type="ECO:0000256" key="1">
    <source>
        <dbReference type="ARBA" id="ARBA00022849"/>
    </source>
</evidence>
<feature type="domain" description="Phosphotyrosine protein phosphatase I" evidence="2">
    <location>
        <begin position="7"/>
        <end position="145"/>
    </location>
</feature>
<proteinExistence type="predicted"/>
<dbReference type="SUPFAM" id="SSF52788">
    <property type="entry name" value="Phosphotyrosine protein phosphatases I"/>
    <property type="match status" value="1"/>
</dbReference>
<reference evidence="3 4" key="1">
    <citation type="submission" date="2020-05" db="EMBL/GenBank/DDBJ databases">
        <authorList>
            <person name="Kim M.K."/>
        </authorList>
    </citation>
    <scope>NUCLEOTIDE SEQUENCE [LARGE SCALE GENOMIC DNA]</scope>
    <source>
        <strain evidence="3 4">BT25</strain>
    </source>
</reference>
<dbReference type="SMART" id="SM00226">
    <property type="entry name" value="LMWPc"/>
    <property type="match status" value="1"/>
</dbReference>
<accession>A0A849VSB5</accession>
<organism evidence="3 4">
    <name type="scientific">Phyllobacterium pellucidum</name>
    <dbReference type="NCBI Taxonomy" id="2740464"/>
    <lineage>
        <taxon>Bacteria</taxon>
        <taxon>Pseudomonadati</taxon>
        <taxon>Pseudomonadota</taxon>
        <taxon>Alphaproteobacteria</taxon>
        <taxon>Hyphomicrobiales</taxon>
        <taxon>Phyllobacteriaceae</taxon>
        <taxon>Phyllobacterium</taxon>
    </lineage>
</organism>
<evidence type="ECO:0000313" key="3">
    <source>
        <dbReference type="EMBL" id="NTS31854.1"/>
    </source>
</evidence>
<dbReference type="RefSeq" id="WP_113282374.1">
    <property type="nucleotide sequence ID" value="NZ_CP088292.1"/>
</dbReference>
<evidence type="ECO:0000259" key="2">
    <source>
        <dbReference type="SMART" id="SM00226"/>
    </source>
</evidence>
<dbReference type="Proteomes" id="UP000550508">
    <property type="component" value="Unassembled WGS sequence"/>
</dbReference>
<name>A0A849VSB5_9HYPH</name>
<dbReference type="EMBL" id="JABUMX010000002">
    <property type="protein sequence ID" value="NTS31854.1"/>
    <property type="molecule type" value="Genomic_DNA"/>
</dbReference>
<dbReference type="AlphaFoldDB" id="A0A849VSB5"/>
<evidence type="ECO:0000313" key="4">
    <source>
        <dbReference type="Proteomes" id="UP000550508"/>
    </source>
</evidence>